<sequence length="41" mass="4732">MPICYNIRAEPARLNDFVSKLSGCFFYAEDECLNKYPRPCG</sequence>
<accession>A0A8S5UDJ4</accession>
<evidence type="ECO:0000313" key="1">
    <source>
        <dbReference type="EMBL" id="DAF92466.1"/>
    </source>
</evidence>
<organism evidence="1">
    <name type="scientific">Siphoviridae sp. ctkhg5</name>
    <dbReference type="NCBI Taxonomy" id="2825643"/>
    <lineage>
        <taxon>Viruses</taxon>
        <taxon>Duplodnaviria</taxon>
        <taxon>Heunggongvirae</taxon>
        <taxon>Uroviricota</taxon>
        <taxon>Caudoviricetes</taxon>
    </lineage>
</organism>
<reference evidence="1" key="1">
    <citation type="journal article" date="2021" name="Proc. Natl. Acad. Sci. U.S.A.">
        <title>A Catalog of Tens of Thousands of Viruses from Human Metagenomes Reveals Hidden Associations with Chronic Diseases.</title>
        <authorList>
            <person name="Tisza M.J."/>
            <person name="Buck C.B."/>
        </authorList>
    </citation>
    <scope>NUCLEOTIDE SEQUENCE</scope>
    <source>
        <strain evidence="1">Ctkhg5</strain>
    </source>
</reference>
<proteinExistence type="predicted"/>
<dbReference type="EMBL" id="BK016067">
    <property type="protein sequence ID" value="DAF92466.1"/>
    <property type="molecule type" value="Genomic_DNA"/>
</dbReference>
<protein>
    <submittedName>
        <fullName evidence="1">Uncharacterized protein</fullName>
    </submittedName>
</protein>
<name>A0A8S5UDJ4_9CAUD</name>